<dbReference type="Proteomes" id="UP000063789">
    <property type="component" value="Chromosome"/>
</dbReference>
<accession>A0A0N9MZA5</accession>
<dbReference type="KEGG" id="goq:ACH46_01440"/>
<evidence type="ECO:0000256" key="5">
    <source>
        <dbReference type="SAM" id="Phobius"/>
    </source>
</evidence>
<feature type="transmembrane region" description="Helical" evidence="5">
    <location>
        <begin position="140"/>
        <end position="157"/>
    </location>
</feature>
<feature type="transmembrane region" description="Helical" evidence="5">
    <location>
        <begin position="333"/>
        <end position="363"/>
    </location>
</feature>
<evidence type="ECO:0000259" key="6">
    <source>
        <dbReference type="Pfam" id="PF13515"/>
    </source>
</evidence>
<evidence type="ECO:0000256" key="4">
    <source>
        <dbReference type="ARBA" id="ARBA00023136"/>
    </source>
</evidence>
<gene>
    <name evidence="7" type="ORF">ACH46_01440</name>
</gene>
<feature type="domain" description="Integral membrane bound transporter" evidence="6">
    <location>
        <begin position="295"/>
        <end position="416"/>
    </location>
</feature>
<dbReference type="STRING" id="1136941.ACH46_01440"/>
<reference evidence="8" key="1">
    <citation type="submission" date="2015-06" db="EMBL/GenBank/DDBJ databases">
        <title>Complete genome sequence and metabolic analysis of phthalate degradation pathway in Gordonia sp. QH-11.</title>
        <authorList>
            <person name="Jin D."/>
            <person name="Kong X."/>
            <person name="Bai Z."/>
        </authorList>
    </citation>
    <scope>NUCLEOTIDE SEQUENCE [LARGE SCALE GENOMIC DNA]</scope>
    <source>
        <strain evidence="8">QH-11</strain>
    </source>
</reference>
<evidence type="ECO:0000256" key="3">
    <source>
        <dbReference type="ARBA" id="ARBA00022989"/>
    </source>
</evidence>
<keyword evidence="4 5" id="KW-0472">Membrane</keyword>
<dbReference type="GO" id="GO:0016020">
    <property type="term" value="C:membrane"/>
    <property type="evidence" value="ECO:0007669"/>
    <property type="project" value="UniProtKB-SubCell"/>
</dbReference>
<reference evidence="7 8" key="2">
    <citation type="journal article" date="2017" name="Int. J. Syst. Evol. Microbiol.">
        <title>Gordonia phthalatica sp. nov., a di-n-butyl phthalate-degrading bacterium isolated from activated sludge.</title>
        <authorList>
            <person name="Jin D."/>
            <person name="Kong X."/>
            <person name="Jia M."/>
            <person name="Yu X."/>
            <person name="Wang X."/>
            <person name="Zhuang X."/>
            <person name="Deng Y."/>
            <person name="Bai Z."/>
        </authorList>
    </citation>
    <scope>NUCLEOTIDE SEQUENCE [LARGE SCALE GENOMIC DNA]</scope>
    <source>
        <strain evidence="7 8">QH-11</strain>
    </source>
</reference>
<dbReference type="Pfam" id="PF13515">
    <property type="entry name" value="FUSC_2"/>
    <property type="match status" value="1"/>
</dbReference>
<name>A0A0N9MZA5_9ACTN</name>
<keyword evidence="8" id="KW-1185">Reference proteome</keyword>
<dbReference type="RefSeq" id="WP_062391369.1">
    <property type="nucleotide sequence ID" value="NZ_CP011853.1"/>
</dbReference>
<keyword evidence="2 5" id="KW-0812">Transmembrane</keyword>
<dbReference type="OrthoDB" id="4989419at2"/>
<feature type="transmembrane region" description="Helical" evidence="5">
    <location>
        <begin position="80"/>
        <end position="102"/>
    </location>
</feature>
<dbReference type="PATRIC" id="fig|1136941.3.peg.291"/>
<dbReference type="AlphaFoldDB" id="A0A0N9MZA5"/>
<evidence type="ECO:0000313" key="8">
    <source>
        <dbReference type="Proteomes" id="UP000063789"/>
    </source>
</evidence>
<evidence type="ECO:0000256" key="2">
    <source>
        <dbReference type="ARBA" id="ARBA00022692"/>
    </source>
</evidence>
<sequence>MPVTEDPHIPPSRPSVTGLLWSRPSARGRWAPALRAGVSFLVPALILLAGGLGQNAMLAALGTFAVLFGERRPYRIRWKTILTAGVLLVLTVTLFGLLGAWVGAAPSIPRELITVVALGALTAVSVFGSNALRLGPPGPFFLVLAGGVVAVICQAGLSPLTVVVCTAAGSASALIVSMVPALWRPHGPETDITEAALAEIDGFLAANRQPSRRHGVAASTLNAWTVLHDASQTDSDLARRLWESHHRIHDSESGALVAPLPRPSVIHRLRFALHPNSHASVTALRNTVAVLVVGSVSVLAGLGRPDWAVVSAVLVLQLGPDRVRGSVRGAHRVLGTLIGLAIFAALHSLDLHAVALIVVLAVLNMAIELTVTTNYALAATFITPLALLLGSPNQPIVHQMTSRVIETLLGVGIAIAMLWLLRPRAHRSTLLAADDRARAACLAVLASATELVPSTPEMRVRRRDLQWQLLEAELAATDSANDEPSWARDYWPQHAAARAVGYDTLSACWRAGPDTLVDPALVLKLHARAVATPDV</sequence>
<evidence type="ECO:0000313" key="7">
    <source>
        <dbReference type="EMBL" id="ALG83418.1"/>
    </source>
</evidence>
<proteinExistence type="predicted"/>
<feature type="transmembrane region" description="Helical" evidence="5">
    <location>
        <begin position="404"/>
        <end position="421"/>
    </location>
</feature>
<feature type="transmembrane region" description="Helical" evidence="5">
    <location>
        <begin position="375"/>
        <end position="392"/>
    </location>
</feature>
<keyword evidence="3 5" id="KW-1133">Transmembrane helix</keyword>
<feature type="transmembrane region" description="Helical" evidence="5">
    <location>
        <begin position="108"/>
        <end position="128"/>
    </location>
</feature>
<comment type="subcellular location">
    <subcellularLocation>
        <location evidence="1">Membrane</location>
        <topology evidence="1">Multi-pass membrane protein</topology>
    </subcellularLocation>
</comment>
<evidence type="ECO:0000256" key="1">
    <source>
        <dbReference type="ARBA" id="ARBA00004141"/>
    </source>
</evidence>
<organism evidence="7 8">
    <name type="scientific">Gordonia phthalatica</name>
    <dbReference type="NCBI Taxonomy" id="1136941"/>
    <lineage>
        <taxon>Bacteria</taxon>
        <taxon>Bacillati</taxon>
        <taxon>Actinomycetota</taxon>
        <taxon>Actinomycetes</taxon>
        <taxon>Mycobacteriales</taxon>
        <taxon>Gordoniaceae</taxon>
        <taxon>Gordonia</taxon>
    </lineage>
</organism>
<feature type="transmembrane region" description="Helical" evidence="5">
    <location>
        <begin position="40"/>
        <end position="68"/>
    </location>
</feature>
<dbReference type="EMBL" id="CP011853">
    <property type="protein sequence ID" value="ALG83418.1"/>
    <property type="molecule type" value="Genomic_DNA"/>
</dbReference>
<protein>
    <recommendedName>
        <fullName evidence="6">Integral membrane bound transporter domain-containing protein</fullName>
    </recommendedName>
</protein>
<dbReference type="InterPro" id="IPR049453">
    <property type="entry name" value="Memb_transporter_dom"/>
</dbReference>